<dbReference type="STRING" id="1291742.LOOC260_119700"/>
<dbReference type="SUPFAM" id="SSF52833">
    <property type="entry name" value="Thioredoxin-like"/>
    <property type="match status" value="1"/>
</dbReference>
<feature type="site" description="Deprotonates C-terminal active site Cys" evidence="9">
    <location>
        <position position="22"/>
    </location>
</feature>
<evidence type="ECO:0000256" key="3">
    <source>
        <dbReference type="ARBA" id="ARBA00022448"/>
    </source>
</evidence>
<feature type="active site" description="Nucleophile" evidence="9">
    <location>
        <position position="28"/>
    </location>
</feature>
<name>A0A0A1H176_9LACO</name>
<dbReference type="Proteomes" id="UP000031620">
    <property type="component" value="Chromosome"/>
</dbReference>
<dbReference type="RefSeq" id="WP_041094573.1">
    <property type="nucleotide sequence ID" value="NZ_AP014680.1"/>
</dbReference>
<accession>A0A0A1H176</accession>
<comment type="similarity">
    <text evidence="1 8">Belongs to the thioredoxin family.</text>
</comment>
<proteinExistence type="inferred from homology"/>
<keyword evidence="6 10" id="KW-0676">Redox-active center</keyword>
<protein>
    <recommendedName>
        <fullName evidence="2 7">Thioredoxin</fullName>
    </recommendedName>
</protein>
<feature type="disulfide bond" description="Redox-active" evidence="10">
    <location>
        <begin position="28"/>
        <end position="31"/>
    </location>
</feature>
<organism evidence="12 13">
    <name type="scientific">Paucilactobacillus hokkaidonensis JCM 18461</name>
    <dbReference type="NCBI Taxonomy" id="1291742"/>
    <lineage>
        <taxon>Bacteria</taxon>
        <taxon>Bacillati</taxon>
        <taxon>Bacillota</taxon>
        <taxon>Bacilli</taxon>
        <taxon>Lactobacillales</taxon>
        <taxon>Lactobacillaceae</taxon>
        <taxon>Paucilactobacillus</taxon>
    </lineage>
</organism>
<feature type="active site" description="Nucleophile" evidence="9">
    <location>
        <position position="31"/>
    </location>
</feature>
<dbReference type="GO" id="GO:0015035">
    <property type="term" value="F:protein-disulfide reductase activity"/>
    <property type="evidence" value="ECO:0007669"/>
    <property type="project" value="UniProtKB-UniRule"/>
</dbReference>
<feature type="site" description="Contributes to redox potential value" evidence="9">
    <location>
        <position position="30"/>
    </location>
</feature>
<dbReference type="KEGG" id="lho:LOOC260_119700"/>
<dbReference type="PANTHER" id="PTHR45663:SF11">
    <property type="entry name" value="GEO12009P1"/>
    <property type="match status" value="1"/>
</dbReference>
<dbReference type="HOGENOM" id="CLU_090389_10_2_9"/>
<feature type="site" description="Contributes to redox potential value" evidence="9">
    <location>
        <position position="29"/>
    </location>
</feature>
<dbReference type="InterPro" id="IPR036249">
    <property type="entry name" value="Thioredoxin-like_sf"/>
</dbReference>
<evidence type="ECO:0000256" key="1">
    <source>
        <dbReference type="ARBA" id="ARBA00008987"/>
    </source>
</evidence>
<dbReference type="AlphaFoldDB" id="A0A0A1H176"/>
<dbReference type="InterPro" id="IPR013766">
    <property type="entry name" value="Thioredoxin_domain"/>
</dbReference>
<sequence length="108" mass="12418">MAVSATKDNFKENTQGTMTLVDFWAPWCAPCKMMEPVLDQLEQQYGKQIKFVKFNVDDSQDIAMEYKVMSIPSLVVFNEGVAKEKVTGVYPKDKLSKYLDKKIEQLEK</sequence>
<dbReference type="GO" id="GO:0005829">
    <property type="term" value="C:cytosol"/>
    <property type="evidence" value="ECO:0007669"/>
    <property type="project" value="TreeGrafter"/>
</dbReference>
<keyword evidence="5 10" id="KW-1015">Disulfide bond</keyword>
<dbReference type="InterPro" id="IPR017937">
    <property type="entry name" value="Thioredoxin_CS"/>
</dbReference>
<evidence type="ECO:0000313" key="13">
    <source>
        <dbReference type="Proteomes" id="UP000031620"/>
    </source>
</evidence>
<dbReference type="GO" id="GO:0045454">
    <property type="term" value="P:cell redox homeostasis"/>
    <property type="evidence" value="ECO:0007669"/>
    <property type="project" value="TreeGrafter"/>
</dbReference>
<dbReference type="Gene3D" id="3.40.30.10">
    <property type="entry name" value="Glutaredoxin"/>
    <property type="match status" value="1"/>
</dbReference>
<evidence type="ECO:0000256" key="2">
    <source>
        <dbReference type="ARBA" id="ARBA00020570"/>
    </source>
</evidence>
<dbReference type="InterPro" id="IPR005746">
    <property type="entry name" value="Thioredoxin"/>
</dbReference>
<evidence type="ECO:0000256" key="7">
    <source>
        <dbReference type="NCBIfam" id="TIGR01068"/>
    </source>
</evidence>
<dbReference type="EMBL" id="AP014680">
    <property type="protein sequence ID" value="BAP86476.1"/>
    <property type="molecule type" value="Genomic_DNA"/>
</dbReference>
<dbReference type="Pfam" id="PF00085">
    <property type="entry name" value="Thioredoxin"/>
    <property type="match status" value="1"/>
</dbReference>
<evidence type="ECO:0000259" key="11">
    <source>
        <dbReference type="PROSITE" id="PS51352"/>
    </source>
</evidence>
<evidence type="ECO:0000256" key="4">
    <source>
        <dbReference type="ARBA" id="ARBA00022982"/>
    </source>
</evidence>
<evidence type="ECO:0000256" key="5">
    <source>
        <dbReference type="ARBA" id="ARBA00023157"/>
    </source>
</evidence>
<keyword evidence="3" id="KW-0813">Transport</keyword>
<dbReference type="PIRSF" id="PIRSF000077">
    <property type="entry name" value="Thioredoxin"/>
    <property type="match status" value="1"/>
</dbReference>
<evidence type="ECO:0000256" key="9">
    <source>
        <dbReference type="PIRSR" id="PIRSR000077-1"/>
    </source>
</evidence>
<reference evidence="12 13" key="1">
    <citation type="submission" date="2014-11" db="EMBL/GenBank/DDBJ databases">
        <title>Complete genome sequence and analysis of Lactobacillus hokkaidonensis LOOC260T.</title>
        <authorList>
            <person name="Tanizawa Y."/>
            <person name="Tohno M."/>
            <person name="Kaminuma E."/>
            <person name="Nakamura Y."/>
            <person name="Arita M."/>
        </authorList>
    </citation>
    <scope>NUCLEOTIDE SEQUENCE [LARGE SCALE GENOMIC DNA]</scope>
    <source>
        <strain evidence="12 13">LOOC260</strain>
    </source>
</reference>
<dbReference type="PANTHER" id="PTHR45663">
    <property type="entry name" value="GEO12009P1"/>
    <property type="match status" value="1"/>
</dbReference>
<evidence type="ECO:0000256" key="6">
    <source>
        <dbReference type="ARBA" id="ARBA00023284"/>
    </source>
</evidence>
<dbReference type="PRINTS" id="PR00421">
    <property type="entry name" value="THIOREDOXIN"/>
</dbReference>
<evidence type="ECO:0000256" key="8">
    <source>
        <dbReference type="PIRNR" id="PIRNR000077"/>
    </source>
</evidence>
<feature type="domain" description="Thioredoxin" evidence="11">
    <location>
        <begin position="1"/>
        <end position="104"/>
    </location>
</feature>
<gene>
    <name evidence="12" type="ORF">LOOC260_119700</name>
</gene>
<dbReference type="PROSITE" id="PS00194">
    <property type="entry name" value="THIOREDOXIN_1"/>
    <property type="match status" value="1"/>
</dbReference>
<keyword evidence="4" id="KW-0249">Electron transport</keyword>
<dbReference type="PROSITE" id="PS51352">
    <property type="entry name" value="THIOREDOXIN_2"/>
    <property type="match status" value="1"/>
</dbReference>
<evidence type="ECO:0000256" key="10">
    <source>
        <dbReference type="PIRSR" id="PIRSR000077-4"/>
    </source>
</evidence>
<evidence type="ECO:0000313" key="12">
    <source>
        <dbReference type="EMBL" id="BAP86476.1"/>
    </source>
</evidence>
<dbReference type="FunFam" id="3.40.30.10:FF:000001">
    <property type="entry name" value="Thioredoxin"/>
    <property type="match status" value="1"/>
</dbReference>
<dbReference type="NCBIfam" id="TIGR01068">
    <property type="entry name" value="thioredoxin"/>
    <property type="match status" value="1"/>
</dbReference>
<dbReference type="CDD" id="cd02947">
    <property type="entry name" value="TRX_family"/>
    <property type="match status" value="1"/>
</dbReference>